<dbReference type="UCSC" id="F38H4.4">
    <property type="organism name" value="c. elegans"/>
</dbReference>
<dbReference type="PIR" id="T21973">
    <property type="entry name" value="T21973"/>
</dbReference>
<protein>
    <submittedName>
        <fullName evidence="4">Tyrosine-protein phosphatase domain-containing protein</fullName>
    </submittedName>
</protein>
<name>Q20179_CAEEL</name>
<dbReference type="PaxDb" id="6239-F38H4.4"/>
<dbReference type="HOGENOM" id="CLU_038003_0_0_1"/>
<dbReference type="GO" id="GO:0004725">
    <property type="term" value="F:protein tyrosine phosphatase activity"/>
    <property type="evidence" value="ECO:0007669"/>
    <property type="project" value="InterPro"/>
</dbReference>
<dbReference type="SMR" id="Q20179"/>
<dbReference type="Bgee" id="WBGene00009548">
    <property type="expression patterns" value="Expressed in larva and 1 other cell type or tissue"/>
</dbReference>
<evidence type="ECO:0000259" key="3">
    <source>
        <dbReference type="PROSITE" id="PS50056"/>
    </source>
</evidence>
<dbReference type="CDD" id="cd00047">
    <property type="entry name" value="PTPc"/>
    <property type="match status" value="1"/>
</dbReference>
<dbReference type="InParanoid" id="Q20179"/>
<dbReference type="FunCoup" id="Q20179">
    <property type="interactions" value="59"/>
</dbReference>
<dbReference type="Pfam" id="PF00102">
    <property type="entry name" value="Y_phosphatase"/>
    <property type="match status" value="1"/>
</dbReference>
<proteinExistence type="predicted"/>
<dbReference type="PROSITE" id="PS50056">
    <property type="entry name" value="TYR_PHOSPHATASE_2"/>
    <property type="match status" value="1"/>
</dbReference>
<dbReference type="PROSITE" id="PS50055">
    <property type="entry name" value="TYR_PHOSPHATASE_PTP"/>
    <property type="match status" value="1"/>
</dbReference>
<dbReference type="PANTHER" id="PTHR46163">
    <property type="entry name" value="TYROSINE-PROTEIN PHOSPHATASE-RELATED"/>
    <property type="match status" value="1"/>
</dbReference>
<gene>
    <name evidence="4" type="ORF">CELE_F38H4.4</name>
    <name evidence="4 6" type="ORF">F38H4.4</name>
</gene>
<feature type="region of interest" description="Disordered" evidence="1">
    <location>
        <begin position="1"/>
        <end position="87"/>
    </location>
</feature>
<dbReference type="SMART" id="SM00194">
    <property type="entry name" value="PTPc"/>
    <property type="match status" value="1"/>
</dbReference>
<dbReference type="InterPro" id="IPR052782">
    <property type="entry name" value="Oocyte-zygote_transition_reg"/>
</dbReference>
<dbReference type="InterPro" id="IPR003595">
    <property type="entry name" value="Tyr_Pase_cat"/>
</dbReference>
<dbReference type="PhylomeDB" id="Q20179"/>
<dbReference type="SUPFAM" id="SSF52799">
    <property type="entry name" value="(Phosphotyrosine protein) phosphatases II"/>
    <property type="match status" value="1"/>
</dbReference>
<dbReference type="CTD" id="178115"/>
<dbReference type="WormBase" id="F38H4.4">
    <property type="protein sequence ID" value="CE10064"/>
    <property type="gene ID" value="WBGene00009548"/>
</dbReference>
<dbReference type="PRINTS" id="PR00700">
    <property type="entry name" value="PRTYPHPHTASE"/>
</dbReference>
<dbReference type="Gene3D" id="3.90.190.10">
    <property type="entry name" value="Protein tyrosine phosphatase superfamily"/>
    <property type="match status" value="1"/>
</dbReference>
<dbReference type="EMBL" id="BX284604">
    <property type="protein sequence ID" value="CAB01172.1"/>
    <property type="molecule type" value="Genomic_DNA"/>
</dbReference>
<feature type="domain" description="Tyrosine specific protein phosphatases" evidence="3">
    <location>
        <begin position="370"/>
        <end position="447"/>
    </location>
</feature>
<evidence type="ECO:0000259" key="2">
    <source>
        <dbReference type="PROSITE" id="PS50055"/>
    </source>
</evidence>
<feature type="compositionally biased region" description="Basic residues" evidence="1">
    <location>
        <begin position="21"/>
        <end position="77"/>
    </location>
</feature>
<feature type="region of interest" description="Disordered" evidence="1">
    <location>
        <begin position="104"/>
        <end position="183"/>
    </location>
</feature>
<dbReference type="STRING" id="6239.F38H4.4.1"/>
<dbReference type="InterPro" id="IPR000242">
    <property type="entry name" value="PTP_cat"/>
</dbReference>
<organism evidence="4 5">
    <name type="scientific">Caenorhabditis elegans</name>
    <dbReference type="NCBI Taxonomy" id="6239"/>
    <lineage>
        <taxon>Eukaryota</taxon>
        <taxon>Metazoa</taxon>
        <taxon>Ecdysozoa</taxon>
        <taxon>Nematoda</taxon>
        <taxon>Chromadorea</taxon>
        <taxon>Rhabditida</taxon>
        <taxon>Rhabditina</taxon>
        <taxon>Rhabditomorpha</taxon>
        <taxon>Rhabditoidea</taxon>
        <taxon>Rhabditidae</taxon>
        <taxon>Peloderinae</taxon>
        <taxon>Caenorhabditis</taxon>
    </lineage>
</organism>
<feature type="compositionally biased region" description="Basic and acidic residues" evidence="1">
    <location>
        <begin position="124"/>
        <end position="183"/>
    </location>
</feature>
<evidence type="ECO:0000313" key="5">
    <source>
        <dbReference type="Proteomes" id="UP000001940"/>
    </source>
</evidence>
<evidence type="ECO:0000313" key="4">
    <source>
        <dbReference type="EMBL" id="CAB01172.1"/>
    </source>
</evidence>
<evidence type="ECO:0000256" key="1">
    <source>
        <dbReference type="SAM" id="MobiDB-lite"/>
    </source>
</evidence>
<dbReference type="KEGG" id="cel:CELE_F38H4.4"/>
<feature type="compositionally biased region" description="Polar residues" evidence="1">
    <location>
        <begin position="114"/>
        <end position="123"/>
    </location>
</feature>
<dbReference type="Proteomes" id="UP000001940">
    <property type="component" value="Chromosome IV"/>
</dbReference>
<feature type="domain" description="Tyrosine-protein phosphatase" evidence="2">
    <location>
        <begin position="225"/>
        <end position="456"/>
    </location>
</feature>
<dbReference type="eggNOG" id="KOG0789">
    <property type="taxonomic scope" value="Eukaryota"/>
</dbReference>
<evidence type="ECO:0000313" key="6">
    <source>
        <dbReference type="WormBase" id="F38H4.4"/>
    </source>
</evidence>
<dbReference type="InterPro" id="IPR000387">
    <property type="entry name" value="Tyr_Pase_dom"/>
</dbReference>
<dbReference type="InterPro" id="IPR029021">
    <property type="entry name" value="Prot-tyrosine_phosphatase-like"/>
</dbReference>
<reference evidence="4 5" key="1">
    <citation type="journal article" date="1998" name="Science">
        <title>Genome sequence of the nematode C. elegans: a platform for investigating biology.</title>
        <authorList>
            <consortium name="The C. elegans sequencing consortium"/>
            <person name="Sulson J.E."/>
            <person name="Waterston R."/>
        </authorList>
    </citation>
    <scope>NUCLEOTIDE SEQUENCE [LARGE SCALE GENOMIC DNA]</scope>
    <source>
        <strain evidence="4 5">Bristol N2</strain>
    </source>
</reference>
<keyword evidence="5" id="KW-1185">Reference proteome</keyword>
<accession>Q20179</accession>
<dbReference type="RefSeq" id="NP_502243.1">
    <property type="nucleotide sequence ID" value="NM_069842.3"/>
</dbReference>
<dbReference type="OMA" id="LCCRGKK"/>
<dbReference type="PeptideAtlas" id="Q20179"/>
<dbReference type="SMART" id="SM00404">
    <property type="entry name" value="PTPc_motif"/>
    <property type="match status" value="1"/>
</dbReference>
<dbReference type="GeneID" id="178115"/>
<dbReference type="AlphaFoldDB" id="Q20179"/>
<dbReference type="PANTHER" id="PTHR46163:SF15">
    <property type="entry name" value="TYROSINE-PROTEIN PHOSPHATASE DOMAIN-CONTAINING PROTEIN"/>
    <property type="match status" value="1"/>
</dbReference>
<dbReference type="AGR" id="WB:WBGene00009548"/>
<dbReference type="OrthoDB" id="5825157at2759"/>
<sequence>MDANGPIVKHNVPQTPQTPTPHKKKHAKHHGGKHHRKSRSGKKKTGFLCCRGKKRRKSRKGHGKSKSTAHKQPRSKVVKPLPPVVNEQLGDVVLVKNLERSKSFPIQQLPGAPQSPNKVTPSKASKETDKDDKLQKSKSKTKLDEKSDNNKDIKDEKKDDKKEGKKEEKKDEKKDDDGNTEEKKQKWLGLAKRFVDEDANIAANDFEQVVSYIPPSVTKHQFVKNMHKNRFADVICLDHSKVHLSDSSYIHASYLELDTQKRAILTQLPLPHTSADFWQMIIEQRVKCVLLLLTDSEYDSLGGDFVFPRNQDFLNFEERSIRVGEFKRVEIMDGWVLKVVSVSNGDYKSFLHIHHYNAWPHNNIPGNGSPKFVKQIWQLQSVLRKYSPSTPTVYMSLSGCGRAGTFALFETAHLSLHSEQATLDLVKCLEMVRNGRIHACQNLTQFSFVYTLLAEHILDNGFCKLAIPKKPNDEKDKEKDKENEDEINVQMILRQLVINKC</sequence>